<evidence type="ECO:0000256" key="1">
    <source>
        <dbReference type="ARBA" id="ARBA00022679"/>
    </source>
</evidence>
<comment type="caution">
    <text evidence="3">The sequence shown here is derived from an EMBL/GenBank/DDBJ whole genome shotgun (WGS) entry which is preliminary data.</text>
</comment>
<dbReference type="CDD" id="cd02440">
    <property type="entry name" value="AdoMet_MTases"/>
    <property type="match status" value="1"/>
</dbReference>
<sequence length="159" mass="17951">MRGIDLTERAVSHTRARLQLFGLESDLRVSDAEALPFANESFDVVYAWGVLHHSPNTRGAVAEVHRVLRRGGVAKVMIYHKWSLIGFMLWLRYALMQGRPFRSLADVYSEHLESPGTKAYSIDEARLLFAEFSSFDAHVVLTHGDLLESSAGQRHRGML</sequence>
<protein>
    <submittedName>
        <fullName evidence="3">Methyltransferase type 11 domain protein</fullName>
        <ecNumber evidence="3">2.1.1.-</ecNumber>
    </submittedName>
</protein>
<name>T1ANQ2_9ZZZZ</name>
<feature type="domain" description="Methyltransferase type 11" evidence="2">
    <location>
        <begin position="3"/>
        <end position="73"/>
    </location>
</feature>
<keyword evidence="3" id="KW-0489">Methyltransferase</keyword>
<organism evidence="3">
    <name type="scientific">mine drainage metagenome</name>
    <dbReference type="NCBI Taxonomy" id="410659"/>
    <lineage>
        <taxon>unclassified sequences</taxon>
        <taxon>metagenomes</taxon>
        <taxon>ecological metagenomes</taxon>
    </lineage>
</organism>
<dbReference type="Gene3D" id="3.40.50.150">
    <property type="entry name" value="Vaccinia Virus protein VP39"/>
    <property type="match status" value="1"/>
</dbReference>
<dbReference type="EC" id="2.1.1.-" evidence="3"/>
<evidence type="ECO:0000313" key="3">
    <source>
        <dbReference type="EMBL" id="EQD42344.1"/>
    </source>
</evidence>
<dbReference type="InterPro" id="IPR050447">
    <property type="entry name" value="Erg6_SMT_methyltransf"/>
</dbReference>
<keyword evidence="1 3" id="KW-0808">Transferase</keyword>
<dbReference type="PANTHER" id="PTHR44068">
    <property type="entry name" value="ZGC:194242"/>
    <property type="match status" value="1"/>
</dbReference>
<dbReference type="SUPFAM" id="SSF53335">
    <property type="entry name" value="S-adenosyl-L-methionine-dependent methyltransferases"/>
    <property type="match status" value="1"/>
</dbReference>
<dbReference type="InterPro" id="IPR029063">
    <property type="entry name" value="SAM-dependent_MTases_sf"/>
</dbReference>
<proteinExistence type="predicted"/>
<reference evidence="3" key="1">
    <citation type="submission" date="2013-08" db="EMBL/GenBank/DDBJ databases">
        <authorList>
            <person name="Mendez C."/>
            <person name="Richter M."/>
            <person name="Ferrer M."/>
            <person name="Sanchez J."/>
        </authorList>
    </citation>
    <scope>NUCLEOTIDE SEQUENCE</scope>
</reference>
<dbReference type="EMBL" id="AUZZ01007475">
    <property type="protein sequence ID" value="EQD42344.1"/>
    <property type="molecule type" value="Genomic_DNA"/>
</dbReference>
<dbReference type="InterPro" id="IPR013216">
    <property type="entry name" value="Methyltransf_11"/>
</dbReference>
<dbReference type="Pfam" id="PF08241">
    <property type="entry name" value="Methyltransf_11"/>
    <property type="match status" value="1"/>
</dbReference>
<dbReference type="GO" id="GO:0008757">
    <property type="term" value="F:S-adenosylmethionine-dependent methyltransferase activity"/>
    <property type="evidence" value="ECO:0007669"/>
    <property type="project" value="InterPro"/>
</dbReference>
<reference evidence="3" key="2">
    <citation type="journal article" date="2014" name="ISME J.">
        <title>Microbial stratification in low pH oxic and suboxic macroscopic growths along an acid mine drainage.</title>
        <authorList>
            <person name="Mendez-Garcia C."/>
            <person name="Mesa V."/>
            <person name="Sprenger R.R."/>
            <person name="Richter M."/>
            <person name="Diez M.S."/>
            <person name="Solano J."/>
            <person name="Bargiela R."/>
            <person name="Golyshina O.V."/>
            <person name="Manteca A."/>
            <person name="Ramos J.L."/>
            <person name="Gallego J.R."/>
            <person name="Llorente I."/>
            <person name="Martins Dos Santos V.A."/>
            <person name="Jensen O.N."/>
            <person name="Pelaez A.I."/>
            <person name="Sanchez J."/>
            <person name="Ferrer M."/>
        </authorList>
    </citation>
    <scope>NUCLEOTIDE SEQUENCE</scope>
</reference>
<gene>
    <name evidence="3" type="ORF">B2A_10361</name>
</gene>
<feature type="non-terminal residue" evidence="3">
    <location>
        <position position="159"/>
    </location>
</feature>
<evidence type="ECO:0000259" key="2">
    <source>
        <dbReference type="Pfam" id="PF08241"/>
    </source>
</evidence>
<accession>T1ANQ2</accession>
<dbReference type="GO" id="GO:0032259">
    <property type="term" value="P:methylation"/>
    <property type="evidence" value="ECO:0007669"/>
    <property type="project" value="UniProtKB-KW"/>
</dbReference>
<dbReference type="AlphaFoldDB" id="T1ANQ2"/>
<dbReference type="PANTHER" id="PTHR44068:SF11">
    <property type="entry name" value="GERANYL DIPHOSPHATE 2-C-METHYLTRANSFERASE"/>
    <property type="match status" value="1"/>
</dbReference>